<dbReference type="AlphaFoldDB" id="A0A4Q9MRV2"/>
<sequence length="198" mass="21941">MRVTHLEVLDHSYFLPWMGTPCTVEDWVAVLPAFPHLTSLTVCGATGPNSILPALAQCTISSDAPSTRLPCPALQNLVLCWAIENTHEPTNLPEGCDTVTYASRDAEEHIRWRCSMMEPVFEQRALKGAPSLKTFIFWECEMVRDRPWPEDAMKDGRVRIPSTCRDDSSSACLARLRGVVGGSVVYGGYLLGKTSDNR</sequence>
<proteinExistence type="predicted"/>
<accession>A0A4Q9MRV2</accession>
<gene>
    <name evidence="1" type="ORF">BD311DRAFT_756840</name>
</gene>
<protein>
    <submittedName>
        <fullName evidence="1">Uncharacterized protein</fullName>
    </submittedName>
</protein>
<dbReference type="EMBL" id="ML143414">
    <property type="protein sequence ID" value="TBU29262.1"/>
    <property type="molecule type" value="Genomic_DNA"/>
</dbReference>
<dbReference type="Proteomes" id="UP000292957">
    <property type="component" value="Unassembled WGS sequence"/>
</dbReference>
<organism evidence="1">
    <name type="scientific">Dichomitus squalens</name>
    <dbReference type="NCBI Taxonomy" id="114155"/>
    <lineage>
        <taxon>Eukaryota</taxon>
        <taxon>Fungi</taxon>
        <taxon>Dikarya</taxon>
        <taxon>Basidiomycota</taxon>
        <taxon>Agaricomycotina</taxon>
        <taxon>Agaricomycetes</taxon>
        <taxon>Polyporales</taxon>
        <taxon>Polyporaceae</taxon>
        <taxon>Dichomitus</taxon>
    </lineage>
</organism>
<reference evidence="1" key="1">
    <citation type="submission" date="2019-01" db="EMBL/GenBank/DDBJ databases">
        <title>Draft genome sequences of three monokaryotic isolates of the white-rot basidiomycete fungus Dichomitus squalens.</title>
        <authorList>
            <consortium name="DOE Joint Genome Institute"/>
            <person name="Lopez S.C."/>
            <person name="Andreopoulos B."/>
            <person name="Pangilinan J."/>
            <person name="Lipzen A."/>
            <person name="Riley R."/>
            <person name="Ahrendt S."/>
            <person name="Ng V."/>
            <person name="Barry K."/>
            <person name="Daum C."/>
            <person name="Grigoriev I.V."/>
            <person name="Hilden K.S."/>
            <person name="Makela M.R."/>
            <person name="de Vries R.P."/>
        </authorList>
    </citation>
    <scope>NUCLEOTIDE SEQUENCE [LARGE SCALE GENOMIC DNA]</scope>
    <source>
        <strain evidence="1">OM18370.1</strain>
    </source>
</reference>
<evidence type="ECO:0000313" key="1">
    <source>
        <dbReference type="EMBL" id="TBU29262.1"/>
    </source>
</evidence>
<name>A0A4Q9MRV2_9APHY</name>